<dbReference type="Gene3D" id="3.40.50.2300">
    <property type="match status" value="1"/>
</dbReference>
<evidence type="ECO:0000256" key="1">
    <source>
        <dbReference type="ARBA" id="ARBA00000085"/>
    </source>
</evidence>
<dbReference type="InterPro" id="IPR011006">
    <property type="entry name" value="CheY-like_superfamily"/>
</dbReference>
<name>A0A316E1Q5_9FLAO</name>
<evidence type="ECO:0000256" key="2">
    <source>
        <dbReference type="ARBA" id="ARBA00012438"/>
    </source>
</evidence>
<feature type="domain" description="HTH araC/xylS-type" evidence="8">
    <location>
        <begin position="1222"/>
        <end position="1321"/>
    </location>
</feature>
<dbReference type="InterPro" id="IPR036890">
    <property type="entry name" value="HATPase_C_sf"/>
</dbReference>
<evidence type="ECO:0000256" key="3">
    <source>
        <dbReference type="ARBA" id="ARBA00022553"/>
    </source>
</evidence>
<dbReference type="PROSITE" id="PS50110">
    <property type="entry name" value="RESPONSE_REGULATORY"/>
    <property type="match status" value="1"/>
</dbReference>
<dbReference type="InterPro" id="IPR013783">
    <property type="entry name" value="Ig-like_fold"/>
</dbReference>
<dbReference type="PRINTS" id="PR00344">
    <property type="entry name" value="BCTRLSENSOR"/>
</dbReference>
<dbReference type="PANTHER" id="PTHR43547:SF2">
    <property type="entry name" value="HYBRID SIGNAL TRANSDUCTION HISTIDINE KINASE C"/>
    <property type="match status" value="1"/>
</dbReference>
<accession>A0A316E1Q5</accession>
<protein>
    <recommendedName>
        <fullName evidence="2">histidine kinase</fullName>
        <ecNumber evidence="2">2.7.13.3</ecNumber>
    </recommendedName>
</protein>
<dbReference type="SUPFAM" id="SSF63829">
    <property type="entry name" value="Calcium-dependent phosphotriesterase"/>
    <property type="match status" value="4"/>
</dbReference>
<dbReference type="Pfam" id="PF07495">
    <property type="entry name" value="Y_Y_Y"/>
    <property type="match status" value="1"/>
</dbReference>
<reference evidence="12 13" key="1">
    <citation type="submission" date="2018-05" db="EMBL/GenBank/DDBJ databases">
        <title>Genomic Encyclopedia of Archaeal and Bacterial Type Strains, Phase II (KMG-II): from individual species to whole genera.</title>
        <authorList>
            <person name="Goeker M."/>
        </authorList>
    </citation>
    <scope>NUCLEOTIDE SEQUENCE [LARGE SCALE GENOMIC DNA]</scope>
    <source>
        <strain evidence="12 13">DSM 23514</strain>
    </source>
</reference>
<evidence type="ECO:0000256" key="5">
    <source>
        <dbReference type="ARBA" id="ARBA00023125"/>
    </source>
</evidence>
<evidence type="ECO:0000259" key="8">
    <source>
        <dbReference type="PROSITE" id="PS01124"/>
    </source>
</evidence>
<comment type="caution">
    <text evidence="12">The sequence shown here is derived from an EMBL/GenBank/DDBJ whole genome shotgun (WGS) entry which is preliminary data.</text>
</comment>
<dbReference type="InterPro" id="IPR009057">
    <property type="entry name" value="Homeodomain-like_sf"/>
</dbReference>
<dbReference type="SMART" id="SM00342">
    <property type="entry name" value="HTH_ARAC"/>
    <property type="match status" value="1"/>
</dbReference>
<dbReference type="InterPro" id="IPR003661">
    <property type="entry name" value="HisK_dim/P_dom"/>
</dbReference>
<dbReference type="EMBL" id="QGGQ01000003">
    <property type="protein sequence ID" value="PWK24311.1"/>
    <property type="molecule type" value="Genomic_DNA"/>
</dbReference>
<dbReference type="SMART" id="SM00388">
    <property type="entry name" value="HisKA"/>
    <property type="match status" value="1"/>
</dbReference>
<dbReference type="PANTHER" id="PTHR43547">
    <property type="entry name" value="TWO-COMPONENT HISTIDINE KINASE"/>
    <property type="match status" value="1"/>
</dbReference>
<reference evidence="11 14" key="2">
    <citation type="submission" date="2020-07" db="EMBL/GenBank/DDBJ databases">
        <title>The draft genome sequence of Maribacter polysiphoniae KCTC 22021.</title>
        <authorList>
            <person name="Mu L."/>
        </authorList>
    </citation>
    <scope>NUCLEOTIDE SEQUENCE [LARGE SCALE GENOMIC DNA]</scope>
    <source>
        <strain evidence="11 14">KCTC 22021</strain>
    </source>
</reference>
<dbReference type="EMBL" id="JACWLN010000003">
    <property type="protein sequence ID" value="MBD1260564.1"/>
    <property type="molecule type" value="Genomic_DNA"/>
</dbReference>
<comment type="catalytic activity">
    <reaction evidence="1">
        <text>ATP + protein L-histidine = ADP + protein N-phospho-L-histidine.</text>
        <dbReference type="EC" id="2.7.13.3"/>
    </reaction>
</comment>
<feature type="domain" description="Response regulatory" evidence="10">
    <location>
        <begin position="1075"/>
        <end position="1190"/>
    </location>
</feature>
<evidence type="ECO:0000313" key="11">
    <source>
        <dbReference type="EMBL" id="MBD1260564.1"/>
    </source>
</evidence>
<dbReference type="Proteomes" id="UP000245667">
    <property type="component" value="Unassembled WGS sequence"/>
</dbReference>
<keyword evidence="4" id="KW-0805">Transcription regulation</keyword>
<dbReference type="Pfam" id="PF00512">
    <property type="entry name" value="HisKA"/>
    <property type="match status" value="1"/>
</dbReference>
<dbReference type="Gene3D" id="1.10.10.60">
    <property type="entry name" value="Homeodomain-like"/>
    <property type="match status" value="1"/>
</dbReference>
<dbReference type="InterPro" id="IPR003594">
    <property type="entry name" value="HATPase_dom"/>
</dbReference>
<dbReference type="Gene3D" id="3.30.565.10">
    <property type="entry name" value="Histidine kinase-like ATPase, C-terminal domain"/>
    <property type="match status" value="1"/>
</dbReference>
<dbReference type="Gene3D" id="2.130.10.10">
    <property type="entry name" value="YVTN repeat-like/Quinoprotein amine dehydrogenase"/>
    <property type="match status" value="2"/>
</dbReference>
<proteinExistence type="predicted"/>
<dbReference type="InterPro" id="IPR018062">
    <property type="entry name" value="HTH_AraC-typ_CS"/>
</dbReference>
<keyword evidence="14" id="KW-1185">Reference proteome</keyword>
<dbReference type="PROSITE" id="PS00041">
    <property type="entry name" value="HTH_ARAC_FAMILY_1"/>
    <property type="match status" value="1"/>
</dbReference>
<keyword evidence="12" id="KW-0418">Kinase</keyword>
<dbReference type="FunFam" id="1.10.287.130:FF:000045">
    <property type="entry name" value="Two-component system sensor histidine kinase/response regulator"/>
    <property type="match status" value="1"/>
</dbReference>
<evidence type="ECO:0000256" key="4">
    <source>
        <dbReference type="ARBA" id="ARBA00023015"/>
    </source>
</evidence>
<dbReference type="InterPro" id="IPR011110">
    <property type="entry name" value="Reg_prop"/>
</dbReference>
<dbReference type="RefSeq" id="WP_109650038.1">
    <property type="nucleotide sequence ID" value="NZ_JACWLN010000003.1"/>
</dbReference>
<dbReference type="Pfam" id="PF00072">
    <property type="entry name" value="Response_reg"/>
    <property type="match status" value="1"/>
</dbReference>
<dbReference type="InterPro" id="IPR018060">
    <property type="entry name" value="HTH_AraC"/>
</dbReference>
<dbReference type="GO" id="GO:0043565">
    <property type="term" value="F:sequence-specific DNA binding"/>
    <property type="evidence" value="ECO:0007669"/>
    <property type="project" value="InterPro"/>
</dbReference>
<dbReference type="Pfam" id="PF02518">
    <property type="entry name" value="HATPase_c"/>
    <property type="match status" value="1"/>
</dbReference>
<feature type="domain" description="Histidine kinase" evidence="9">
    <location>
        <begin position="827"/>
        <end position="1042"/>
    </location>
</feature>
<dbReference type="InterPro" id="IPR015943">
    <property type="entry name" value="WD40/YVTN_repeat-like_dom_sf"/>
</dbReference>
<dbReference type="OrthoDB" id="358279at2"/>
<dbReference type="SUPFAM" id="SSF47384">
    <property type="entry name" value="Homodimeric domain of signal transducing histidine kinase"/>
    <property type="match status" value="1"/>
</dbReference>
<evidence type="ECO:0000256" key="6">
    <source>
        <dbReference type="ARBA" id="ARBA00023163"/>
    </source>
</evidence>
<dbReference type="InterPro" id="IPR011123">
    <property type="entry name" value="Y_Y_Y"/>
</dbReference>
<dbReference type="GO" id="GO:0000155">
    <property type="term" value="F:phosphorelay sensor kinase activity"/>
    <property type="evidence" value="ECO:0007669"/>
    <property type="project" value="InterPro"/>
</dbReference>
<dbReference type="FunFam" id="2.60.40.10:FF:000791">
    <property type="entry name" value="Two-component system sensor histidine kinase/response regulator"/>
    <property type="match status" value="1"/>
</dbReference>
<dbReference type="GO" id="GO:0003700">
    <property type="term" value="F:DNA-binding transcription factor activity"/>
    <property type="evidence" value="ECO:0007669"/>
    <property type="project" value="InterPro"/>
</dbReference>
<dbReference type="PROSITE" id="PS01124">
    <property type="entry name" value="HTH_ARAC_FAMILY_2"/>
    <property type="match status" value="1"/>
</dbReference>
<dbReference type="PROSITE" id="PS50109">
    <property type="entry name" value="HIS_KIN"/>
    <property type="match status" value="1"/>
</dbReference>
<gene>
    <name evidence="11" type="ORF">HZY62_08180</name>
    <name evidence="12" type="ORF">LX92_01901</name>
</gene>
<dbReference type="SMART" id="SM00448">
    <property type="entry name" value="REC"/>
    <property type="match status" value="1"/>
</dbReference>
<dbReference type="Gene3D" id="2.60.40.10">
    <property type="entry name" value="Immunoglobulins"/>
    <property type="match status" value="1"/>
</dbReference>
<evidence type="ECO:0000256" key="7">
    <source>
        <dbReference type="PROSITE-ProRule" id="PRU00169"/>
    </source>
</evidence>
<dbReference type="Pfam" id="PF12833">
    <property type="entry name" value="HTH_18"/>
    <property type="match status" value="1"/>
</dbReference>
<dbReference type="EC" id="2.7.13.3" evidence="2"/>
<dbReference type="SUPFAM" id="SSF55874">
    <property type="entry name" value="ATPase domain of HSP90 chaperone/DNA topoisomerase II/histidine kinase"/>
    <property type="match status" value="1"/>
</dbReference>
<keyword evidence="12" id="KW-0808">Transferase</keyword>
<keyword evidence="5" id="KW-0238">DNA-binding</keyword>
<evidence type="ECO:0000259" key="10">
    <source>
        <dbReference type="PROSITE" id="PS50110"/>
    </source>
</evidence>
<dbReference type="SUPFAM" id="SSF52172">
    <property type="entry name" value="CheY-like"/>
    <property type="match status" value="1"/>
</dbReference>
<dbReference type="SUPFAM" id="SSF46689">
    <property type="entry name" value="Homeodomain-like"/>
    <property type="match status" value="1"/>
</dbReference>
<dbReference type="InterPro" id="IPR036097">
    <property type="entry name" value="HisK_dim/P_sf"/>
</dbReference>
<organism evidence="12 13">
    <name type="scientific">Maribacter polysiphoniae</name>
    <dbReference type="NCBI Taxonomy" id="429344"/>
    <lineage>
        <taxon>Bacteria</taxon>
        <taxon>Pseudomonadati</taxon>
        <taxon>Bacteroidota</taxon>
        <taxon>Flavobacteriia</taxon>
        <taxon>Flavobacteriales</taxon>
        <taxon>Flavobacteriaceae</taxon>
        <taxon>Maribacter</taxon>
    </lineage>
</organism>
<dbReference type="InterPro" id="IPR005467">
    <property type="entry name" value="His_kinase_dom"/>
</dbReference>
<feature type="modified residue" description="4-aspartylphosphate" evidence="7">
    <location>
        <position position="1123"/>
    </location>
</feature>
<sequence>MNTGKIVICIVLLNLQFQLLWGQDYYFKHYKVEDGLSHNTVLSSLQDKKGFMWFGTKNGLNRFDGFTFKLYQNNPDNPKSLKGNYVECVHEFDNSIWVGTDNGLFKYNERFENFDLLEGTTKANILDIENDDFGNLWFVADNTLNKHNVVTNKTTRFSPDRFFHAISVIKTLDNEIWAVSPEELFHYSKETNSFQKYILNITADSKKLFRINKLFNLDNRTILIGTQNHGVVAFDIIEKRIMDIAPITTNSFYVRDFALRGKNELWVATESGIHIYDLGSNGYTNLRKDYNNPYAISDNAVYSLTVDKEGGIWAGTFFGGIDYHPKQYTPFEKYFPKPSQNSINGNAVREIKPDKYGNLWIGTEDAGLNKYNPKTGLFTNFTSKENGGILSYHNIHALLPTDNYLWIGMFDHGLDILDIKTNKVVKHYNMEKEGALRSNFVFALYESTAKEIYAITTEGVLTYNEKRDHFDLVEAFPENHHYTCFLEDNSGVLWAGTYWDGLYYYNPKTKEKGCFKYDELITTGISHNHINSIFQDSDNNIWVTTENGLNLLDLNKKTFRKYSTKDGFPSNVFYSILEDDMKNLWVSTSNGLVEFNVENDTKKTYTKANGLLGDQFNYNSAYKDPTGKMYFGCVNGLISFNPNDFLKNSFSPPIHITGLQIDNQEVRVNQNDSPIKESITLLDHLTLHPSESSFSLNFSALSYTAPENTEYWYKMEGLNKDWTYLHKDHKVDFTKLAAGNYSFKVKSINNSGVWGKETSALKIKVLPVFWKSNLAYVLYTFLVSTLIFLSFKWFDQKLKKENTQRIKQLNNRKEKEIYQAKIEFFTNISHEIRTPLTLIKSPLEKLLKIATNQPELKENLSIMDKNTSRLLNLANQLLDFRKTELEGMNLTFVETNITSLVKKTHARFSQAIKDKNIDFELTLSNEEIYAFVDSEALKKILSNLFNNAIKYAAGKVIISLDSNEGFFELTVKNDGNLIPTYLRDRIFEPFFRIPGVDNENRPGTGIGLSLAQSLTELHKGNLKLDTSDGLLNIFVLSLPIHQEKEFKLFNTKKLKISEQRNAEQENEIINGNKSAILLVEDNEDLLDFIAKDLANNYIVRKAVNAEIALEILKEENIQLVITDVMMPGMDGFTFCEKIKTSLETSHIPVVLLTAKSTLNSKIEGLESGADAYIAKPFSMEHLKVQAANLIHNRKHIMEHYASSPLAHIRSIASTKTDETFIKKLDEIIYNHMADPDLNVETLAEIMHMSRSTLYRKIKDISNLSPNELINITRLKKSAELLKTGNYKIFEVADIVGYNSPTSFGRNFQKQFNMTPSDYINGNVTN</sequence>
<dbReference type="Gene3D" id="1.10.287.130">
    <property type="match status" value="1"/>
</dbReference>
<evidence type="ECO:0000259" key="9">
    <source>
        <dbReference type="PROSITE" id="PS50109"/>
    </source>
</evidence>
<dbReference type="Pfam" id="PF07494">
    <property type="entry name" value="Reg_prop"/>
    <property type="match status" value="5"/>
</dbReference>
<keyword evidence="6" id="KW-0804">Transcription</keyword>
<dbReference type="Proteomes" id="UP000651837">
    <property type="component" value="Unassembled WGS sequence"/>
</dbReference>
<evidence type="ECO:0000313" key="13">
    <source>
        <dbReference type="Proteomes" id="UP000245667"/>
    </source>
</evidence>
<dbReference type="InterPro" id="IPR004358">
    <property type="entry name" value="Sig_transdc_His_kin-like_C"/>
</dbReference>
<dbReference type="InterPro" id="IPR001789">
    <property type="entry name" value="Sig_transdc_resp-reg_receiver"/>
</dbReference>
<dbReference type="SMART" id="SM00387">
    <property type="entry name" value="HATPase_c"/>
    <property type="match status" value="1"/>
</dbReference>
<evidence type="ECO:0000313" key="12">
    <source>
        <dbReference type="EMBL" id="PWK24311.1"/>
    </source>
</evidence>
<dbReference type="CDD" id="cd00082">
    <property type="entry name" value="HisKA"/>
    <property type="match status" value="1"/>
</dbReference>
<dbReference type="CDD" id="cd17574">
    <property type="entry name" value="REC_OmpR"/>
    <property type="match status" value="1"/>
</dbReference>
<keyword evidence="3 7" id="KW-0597">Phosphoprotein</keyword>
<evidence type="ECO:0000313" key="14">
    <source>
        <dbReference type="Proteomes" id="UP000651837"/>
    </source>
</evidence>